<feature type="region of interest" description="Disordered" evidence="1">
    <location>
        <begin position="77"/>
        <end position="143"/>
    </location>
</feature>
<feature type="domain" description="SET" evidence="3">
    <location>
        <begin position="200"/>
        <end position="376"/>
    </location>
</feature>
<reference evidence="4" key="1">
    <citation type="journal article" date="2023" name="Mol. Phylogenet. Evol.">
        <title>Genome-scale phylogeny and comparative genomics of the fungal order Sordariales.</title>
        <authorList>
            <person name="Hensen N."/>
            <person name="Bonometti L."/>
            <person name="Westerberg I."/>
            <person name="Brannstrom I.O."/>
            <person name="Guillou S."/>
            <person name="Cros-Aarteil S."/>
            <person name="Calhoun S."/>
            <person name="Haridas S."/>
            <person name="Kuo A."/>
            <person name="Mondo S."/>
            <person name="Pangilinan J."/>
            <person name="Riley R."/>
            <person name="LaButti K."/>
            <person name="Andreopoulos B."/>
            <person name="Lipzen A."/>
            <person name="Chen C."/>
            <person name="Yan M."/>
            <person name="Daum C."/>
            <person name="Ng V."/>
            <person name="Clum A."/>
            <person name="Steindorff A."/>
            <person name="Ohm R.A."/>
            <person name="Martin F."/>
            <person name="Silar P."/>
            <person name="Natvig D.O."/>
            <person name="Lalanne C."/>
            <person name="Gautier V."/>
            <person name="Ament-Velasquez S.L."/>
            <person name="Kruys A."/>
            <person name="Hutchinson M.I."/>
            <person name="Powell A.J."/>
            <person name="Barry K."/>
            <person name="Miller A.N."/>
            <person name="Grigoriev I.V."/>
            <person name="Debuchy R."/>
            <person name="Gladieux P."/>
            <person name="Hiltunen Thoren M."/>
            <person name="Johannesson H."/>
        </authorList>
    </citation>
    <scope>NUCLEOTIDE SEQUENCE</scope>
    <source>
        <strain evidence="4">CBS 118394</strain>
    </source>
</reference>
<evidence type="ECO:0000313" key="5">
    <source>
        <dbReference type="Proteomes" id="UP001283341"/>
    </source>
</evidence>
<dbReference type="InterPro" id="IPR011990">
    <property type="entry name" value="TPR-like_helical_dom_sf"/>
</dbReference>
<feature type="signal peptide" evidence="2">
    <location>
        <begin position="1"/>
        <end position="18"/>
    </location>
</feature>
<dbReference type="EMBL" id="JAUEDM010000007">
    <property type="protein sequence ID" value="KAK3314188.1"/>
    <property type="molecule type" value="Genomic_DNA"/>
</dbReference>
<dbReference type="InterPro" id="IPR046341">
    <property type="entry name" value="SET_dom_sf"/>
</dbReference>
<feature type="compositionally biased region" description="Low complexity" evidence="1">
    <location>
        <begin position="82"/>
        <end position="113"/>
    </location>
</feature>
<dbReference type="Pfam" id="PF00856">
    <property type="entry name" value="SET"/>
    <property type="match status" value="1"/>
</dbReference>
<dbReference type="Gene3D" id="1.25.40.10">
    <property type="entry name" value="Tetratricopeptide repeat domain"/>
    <property type="match status" value="1"/>
</dbReference>
<dbReference type="CDD" id="cd20071">
    <property type="entry name" value="SET_SMYD"/>
    <property type="match status" value="1"/>
</dbReference>
<gene>
    <name evidence="4" type="ORF">B0H66DRAFT_483401</name>
</gene>
<keyword evidence="2" id="KW-0732">Signal</keyword>
<reference evidence="4" key="2">
    <citation type="submission" date="2023-06" db="EMBL/GenBank/DDBJ databases">
        <authorList>
            <consortium name="Lawrence Berkeley National Laboratory"/>
            <person name="Haridas S."/>
            <person name="Hensen N."/>
            <person name="Bonometti L."/>
            <person name="Westerberg I."/>
            <person name="Brannstrom I.O."/>
            <person name="Guillou S."/>
            <person name="Cros-Aarteil S."/>
            <person name="Calhoun S."/>
            <person name="Kuo A."/>
            <person name="Mondo S."/>
            <person name="Pangilinan J."/>
            <person name="Riley R."/>
            <person name="Labutti K."/>
            <person name="Andreopoulos B."/>
            <person name="Lipzen A."/>
            <person name="Chen C."/>
            <person name="Yanf M."/>
            <person name="Daum C."/>
            <person name="Ng V."/>
            <person name="Clum A."/>
            <person name="Steindorff A."/>
            <person name="Ohm R."/>
            <person name="Martin F."/>
            <person name="Silar P."/>
            <person name="Natvig D."/>
            <person name="Lalanne C."/>
            <person name="Gautier V."/>
            <person name="Ament-Velasquez S.L."/>
            <person name="Kruys A."/>
            <person name="Hutchinson M.I."/>
            <person name="Powell A.J."/>
            <person name="Barry K."/>
            <person name="Miller A.N."/>
            <person name="Grigoriev I.V."/>
            <person name="Debuchy R."/>
            <person name="Gladieux P."/>
            <person name="Thoren M.H."/>
            <person name="Johannesson H."/>
        </authorList>
    </citation>
    <scope>NUCLEOTIDE SEQUENCE</scope>
    <source>
        <strain evidence="4">CBS 118394</strain>
    </source>
</reference>
<evidence type="ECO:0000259" key="3">
    <source>
        <dbReference type="PROSITE" id="PS50280"/>
    </source>
</evidence>
<sequence length="533" mass="58355">MRSSKFVLGLSSLVLTRAAINADATTADSGGALFYSSPFGGLCPADGSSTSSICPAYPLAATANQSTDGRRETYTTVDALNSPQSEPEAESSSPILQEQEQPPTSSQPESTSQQPPPSRSSDQDNQDPKSEGGEEKKPASPWSRGAVCRRVGKDEFCAFTHSAFNGGEGISLITTPATLLALGSQAPLGLPMNTTPEDTPKDAVSPTEPPYKDVAFPGKGIGLVSTEPLRALRRVMARTPALMVDDRAFRGLRKDDLSVLLAQAIVALPDQHRQRFLNLSSSHGESDSPTSQLDLVYKIFTTNAFRTPVKVKLLEETSQDLKDSVIDFQSTFTEVSRLNHDCSPNLGYYFDWMTLSHKVYAVRDIMPGEELTVGYVDVLQTRSTRHRLLQTTWHFSCTCQRCGGHSPDSDTHILEESDSRVSQINQLRRELDDYSASATPEKAELLVALYELEGAHVRLYEAHYRAALEWNGVGDAAKASRYARMCLANGLVLRGPDRPFVESMRALVADPTGHWSWRFRVNKNDAQKHAEGK</sequence>
<organism evidence="4 5">
    <name type="scientific">Apodospora peruviana</name>
    <dbReference type="NCBI Taxonomy" id="516989"/>
    <lineage>
        <taxon>Eukaryota</taxon>
        <taxon>Fungi</taxon>
        <taxon>Dikarya</taxon>
        <taxon>Ascomycota</taxon>
        <taxon>Pezizomycotina</taxon>
        <taxon>Sordariomycetes</taxon>
        <taxon>Sordariomycetidae</taxon>
        <taxon>Sordariales</taxon>
        <taxon>Lasiosphaeriaceae</taxon>
        <taxon>Apodospora</taxon>
    </lineage>
</organism>
<name>A0AAE0HWI6_9PEZI</name>
<protein>
    <recommendedName>
        <fullName evidence="3">SET domain-containing protein</fullName>
    </recommendedName>
</protein>
<evidence type="ECO:0000256" key="2">
    <source>
        <dbReference type="SAM" id="SignalP"/>
    </source>
</evidence>
<feature type="compositionally biased region" description="Basic and acidic residues" evidence="1">
    <location>
        <begin position="126"/>
        <end position="138"/>
    </location>
</feature>
<proteinExistence type="predicted"/>
<comment type="caution">
    <text evidence="4">The sequence shown here is derived from an EMBL/GenBank/DDBJ whole genome shotgun (WGS) entry which is preliminary data.</text>
</comment>
<dbReference type="InterPro" id="IPR053185">
    <property type="entry name" value="SET_domain_protein"/>
</dbReference>
<dbReference type="PANTHER" id="PTHR47332">
    <property type="entry name" value="SET DOMAIN-CONTAINING PROTEIN 5"/>
    <property type="match status" value="1"/>
</dbReference>
<dbReference type="PROSITE" id="PS50280">
    <property type="entry name" value="SET"/>
    <property type="match status" value="1"/>
</dbReference>
<dbReference type="Gene3D" id="2.170.270.10">
    <property type="entry name" value="SET domain"/>
    <property type="match status" value="1"/>
</dbReference>
<dbReference type="PANTHER" id="PTHR47332:SF6">
    <property type="entry name" value="SET DOMAIN-CONTAINING PROTEIN"/>
    <property type="match status" value="1"/>
</dbReference>
<feature type="chain" id="PRO_5041974342" description="SET domain-containing protein" evidence="2">
    <location>
        <begin position="19"/>
        <end position="533"/>
    </location>
</feature>
<keyword evidence="5" id="KW-1185">Reference proteome</keyword>
<dbReference type="InterPro" id="IPR001214">
    <property type="entry name" value="SET_dom"/>
</dbReference>
<evidence type="ECO:0000256" key="1">
    <source>
        <dbReference type="SAM" id="MobiDB-lite"/>
    </source>
</evidence>
<dbReference type="AlphaFoldDB" id="A0AAE0HWI6"/>
<dbReference type="SUPFAM" id="SSF82199">
    <property type="entry name" value="SET domain"/>
    <property type="match status" value="1"/>
</dbReference>
<accession>A0AAE0HWI6</accession>
<evidence type="ECO:0000313" key="4">
    <source>
        <dbReference type="EMBL" id="KAK3314188.1"/>
    </source>
</evidence>
<dbReference type="Proteomes" id="UP001283341">
    <property type="component" value="Unassembled WGS sequence"/>
</dbReference>